<organism evidence="9 10">
    <name type="scientific">Kluyveromyces marxianus</name>
    <name type="common">Yeast</name>
    <name type="synonym">Candida kefyr</name>
    <dbReference type="NCBI Taxonomy" id="4911"/>
    <lineage>
        <taxon>Eukaryota</taxon>
        <taxon>Fungi</taxon>
        <taxon>Dikarya</taxon>
        <taxon>Ascomycota</taxon>
        <taxon>Saccharomycotina</taxon>
        <taxon>Saccharomycetes</taxon>
        <taxon>Saccharomycetales</taxon>
        <taxon>Saccharomycetaceae</taxon>
        <taxon>Kluyveromyces</taxon>
    </lineage>
</organism>
<dbReference type="Gene3D" id="6.10.280.230">
    <property type="match status" value="1"/>
</dbReference>
<evidence type="ECO:0000259" key="8">
    <source>
        <dbReference type="Pfam" id="PF25098"/>
    </source>
</evidence>
<protein>
    <submittedName>
        <fullName evidence="9">Peroxisomal membrane protein PEX21</fullName>
    </submittedName>
</protein>
<evidence type="ECO:0000256" key="2">
    <source>
        <dbReference type="ARBA" id="ARBA00004496"/>
    </source>
</evidence>
<sequence>MSVCQTNPLNTLVSKSSGYRFGAPQDLQPGQSRQDGRVSQLDRQFAGFTQDSMAAGAAAAAVGAPSVVPVGSRAGAPGPGLQSQGQGHAGGPDAAWIDQFAKMQVRDRAAFSDEYKRMYSQYESRGISRDPLAQASRFANLNTSGSSNNMNMSVSMAVPRPLAAAATARQLDEQLEDQLDEQLDEQLEAQFAEIERQEQQQQQQQQQEQQQQQQLALDQDQLQLKEAAQSIYTTLSSNSTPNNAKFSNSKFLGLMRNISDGVVTIKKDREQDKYTELYSPSTGETFGEEYFPIQDDVTSDPLHSIDDLSNMSSSEAAAHVFRDAV</sequence>
<keyword evidence="10" id="KW-1185">Reference proteome</keyword>
<evidence type="ECO:0000256" key="7">
    <source>
        <dbReference type="SAM" id="MobiDB-lite"/>
    </source>
</evidence>
<dbReference type="Proteomes" id="UP000422736">
    <property type="component" value="Chromosome 6"/>
</dbReference>
<evidence type="ECO:0000256" key="4">
    <source>
        <dbReference type="ARBA" id="ARBA00022843"/>
    </source>
</evidence>
<keyword evidence="5" id="KW-0576">Peroxisome</keyword>
<accession>A0ABX6EYV8</accession>
<feature type="region of interest" description="Disordered" evidence="7">
    <location>
        <begin position="15"/>
        <end position="37"/>
    </location>
</feature>
<name>A0ABX6EYV8_KLUMA</name>
<feature type="domain" description="PEX18/PEX21 C-terminal" evidence="8">
    <location>
        <begin position="217"/>
        <end position="284"/>
    </location>
</feature>
<proteinExistence type="predicted"/>
<evidence type="ECO:0000313" key="9">
    <source>
        <dbReference type="EMBL" id="QGN17525.1"/>
    </source>
</evidence>
<gene>
    <name evidence="9" type="primary">PEX21</name>
    <name evidence="9" type="ORF">FIM1_4261</name>
</gene>
<evidence type="ECO:0000256" key="1">
    <source>
        <dbReference type="ARBA" id="ARBA00004275"/>
    </source>
</evidence>
<feature type="coiled-coil region" evidence="6">
    <location>
        <begin position="165"/>
        <end position="216"/>
    </location>
</feature>
<reference evidence="9 10" key="1">
    <citation type="submission" date="2016-03" db="EMBL/GenBank/DDBJ databases">
        <title>How can Kluyveromyces marxianus grow so fast - potential evolutionary course in Saccharomyces Complex revealed by comparative genomics.</title>
        <authorList>
            <person name="Mo W."/>
            <person name="Lu W."/>
            <person name="Yang X."/>
            <person name="Qi J."/>
            <person name="Lv H."/>
        </authorList>
    </citation>
    <scope>NUCLEOTIDE SEQUENCE [LARGE SCALE GENOMIC DNA]</scope>
    <source>
        <strain evidence="9 10">FIM1</strain>
    </source>
</reference>
<evidence type="ECO:0000313" key="10">
    <source>
        <dbReference type="Proteomes" id="UP000422736"/>
    </source>
</evidence>
<evidence type="ECO:0000256" key="3">
    <source>
        <dbReference type="ARBA" id="ARBA00022490"/>
    </source>
</evidence>
<keyword evidence="3" id="KW-0963">Cytoplasm</keyword>
<dbReference type="InterPro" id="IPR056940">
    <property type="entry name" value="PEX18_PEX21_C"/>
</dbReference>
<keyword evidence="6" id="KW-0175">Coiled coil</keyword>
<dbReference type="EMBL" id="CP015059">
    <property type="protein sequence ID" value="QGN17525.1"/>
    <property type="molecule type" value="Genomic_DNA"/>
</dbReference>
<keyword evidence="4" id="KW-0832">Ubl conjugation</keyword>
<dbReference type="Pfam" id="PF25098">
    <property type="entry name" value="PEX18_PEX21_C"/>
    <property type="match status" value="1"/>
</dbReference>
<feature type="region of interest" description="Disordered" evidence="7">
    <location>
        <begin position="73"/>
        <end position="93"/>
    </location>
</feature>
<evidence type="ECO:0000256" key="5">
    <source>
        <dbReference type="ARBA" id="ARBA00023140"/>
    </source>
</evidence>
<comment type="subcellular location">
    <subcellularLocation>
        <location evidence="2">Cytoplasm</location>
    </subcellularLocation>
    <subcellularLocation>
        <location evidence="1">Peroxisome</location>
    </subcellularLocation>
</comment>
<evidence type="ECO:0000256" key="6">
    <source>
        <dbReference type="SAM" id="Coils"/>
    </source>
</evidence>